<evidence type="ECO:0000256" key="6">
    <source>
        <dbReference type="RuleBase" id="RU004466"/>
    </source>
</evidence>
<evidence type="ECO:0000256" key="4">
    <source>
        <dbReference type="ARBA" id="ARBA00022723"/>
    </source>
</evidence>
<dbReference type="STRING" id="1423801.FD50_GL001585"/>
<dbReference type="EMBL" id="AZFQ01000011">
    <property type="protein sequence ID" value="KRM00326.1"/>
    <property type="molecule type" value="Genomic_DNA"/>
</dbReference>
<dbReference type="Pfam" id="PF00348">
    <property type="entry name" value="polyprenyl_synt"/>
    <property type="match status" value="1"/>
</dbReference>
<evidence type="ECO:0000256" key="3">
    <source>
        <dbReference type="ARBA" id="ARBA00022679"/>
    </source>
</evidence>
<accession>A0A0R1VB99</accession>
<organism evidence="7 8">
    <name type="scientific">Liquorilactobacillus satsumensis DSM 16230 = JCM 12392</name>
    <dbReference type="NCBI Taxonomy" id="1423801"/>
    <lineage>
        <taxon>Bacteria</taxon>
        <taxon>Bacillati</taxon>
        <taxon>Bacillota</taxon>
        <taxon>Bacilli</taxon>
        <taxon>Lactobacillales</taxon>
        <taxon>Lactobacillaceae</taxon>
        <taxon>Liquorilactobacillus</taxon>
    </lineage>
</organism>
<dbReference type="Gene3D" id="1.10.600.10">
    <property type="entry name" value="Farnesyl Diphosphate Synthase"/>
    <property type="match status" value="1"/>
</dbReference>
<dbReference type="InterPro" id="IPR008949">
    <property type="entry name" value="Isoprenoid_synthase_dom_sf"/>
</dbReference>
<dbReference type="SFLD" id="SFLDS00005">
    <property type="entry name" value="Isoprenoid_Synthase_Type_I"/>
    <property type="match status" value="1"/>
</dbReference>
<dbReference type="SUPFAM" id="SSF48576">
    <property type="entry name" value="Terpenoid synthases"/>
    <property type="match status" value="1"/>
</dbReference>
<protein>
    <submittedName>
        <fullName evidence="7">Polyprenyl diphosphate synthase</fullName>
    </submittedName>
</protein>
<proteinExistence type="inferred from homology"/>
<dbReference type="InterPro" id="IPR000092">
    <property type="entry name" value="Polyprenyl_synt"/>
</dbReference>
<reference evidence="7 8" key="1">
    <citation type="journal article" date="2015" name="Genome Announc.">
        <title>Expanding the biotechnology potential of lactobacilli through comparative genomics of 213 strains and associated genera.</title>
        <authorList>
            <person name="Sun Z."/>
            <person name="Harris H.M."/>
            <person name="McCann A."/>
            <person name="Guo C."/>
            <person name="Argimon S."/>
            <person name="Zhang W."/>
            <person name="Yang X."/>
            <person name="Jeffery I.B."/>
            <person name="Cooney J.C."/>
            <person name="Kagawa T.F."/>
            <person name="Liu W."/>
            <person name="Song Y."/>
            <person name="Salvetti E."/>
            <person name="Wrobel A."/>
            <person name="Rasinkangas P."/>
            <person name="Parkhill J."/>
            <person name="Rea M.C."/>
            <person name="O'Sullivan O."/>
            <person name="Ritari J."/>
            <person name="Douillard F.P."/>
            <person name="Paul Ross R."/>
            <person name="Yang R."/>
            <person name="Briner A.E."/>
            <person name="Felis G.E."/>
            <person name="de Vos W.M."/>
            <person name="Barrangou R."/>
            <person name="Klaenhammer T.R."/>
            <person name="Caufield P.W."/>
            <person name="Cui Y."/>
            <person name="Zhang H."/>
            <person name="O'Toole P.W."/>
        </authorList>
    </citation>
    <scope>NUCLEOTIDE SEQUENCE [LARGE SCALE GENOMIC DNA]</scope>
    <source>
        <strain evidence="7 8">DSM 16230</strain>
    </source>
</reference>
<evidence type="ECO:0000313" key="7">
    <source>
        <dbReference type="EMBL" id="KRM00326.1"/>
    </source>
</evidence>
<dbReference type="GO" id="GO:0008299">
    <property type="term" value="P:isoprenoid biosynthetic process"/>
    <property type="evidence" value="ECO:0007669"/>
    <property type="project" value="InterPro"/>
</dbReference>
<dbReference type="PANTHER" id="PTHR12001:SF69">
    <property type="entry name" value="ALL TRANS-POLYPRENYL-DIPHOSPHATE SYNTHASE PDSS1"/>
    <property type="match status" value="1"/>
</dbReference>
<dbReference type="GO" id="GO:0046872">
    <property type="term" value="F:metal ion binding"/>
    <property type="evidence" value="ECO:0007669"/>
    <property type="project" value="UniProtKB-KW"/>
</dbReference>
<dbReference type="PATRIC" id="fig|1423801.4.peg.1622"/>
<dbReference type="PROSITE" id="PS00444">
    <property type="entry name" value="POLYPRENYL_SYNTHASE_2"/>
    <property type="match status" value="1"/>
</dbReference>
<gene>
    <name evidence="7" type="ORF">FD50_GL001585</name>
</gene>
<comment type="similarity">
    <text evidence="2 6">Belongs to the FPP/GGPP synthase family.</text>
</comment>
<keyword evidence="8" id="KW-1185">Reference proteome</keyword>
<dbReference type="InterPro" id="IPR033749">
    <property type="entry name" value="Polyprenyl_synt_CS"/>
</dbReference>
<keyword evidence="4" id="KW-0479">Metal-binding</keyword>
<dbReference type="PANTHER" id="PTHR12001">
    <property type="entry name" value="GERANYLGERANYL PYROPHOSPHATE SYNTHASE"/>
    <property type="match status" value="1"/>
</dbReference>
<evidence type="ECO:0000313" key="8">
    <source>
        <dbReference type="Proteomes" id="UP000051166"/>
    </source>
</evidence>
<comment type="caution">
    <text evidence="7">The sequence shown here is derived from an EMBL/GenBank/DDBJ whole genome shotgun (WGS) entry which is preliminary data.</text>
</comment>
<comment type="cofactor">
    <cofactor evidence="1">
        <name>Mg(2+)</name>
        <dbReference type="ChEBI" id="CHEBI:18420"/>
    </cofactor>
</comment>
<dbReference type="Proteomes" id="UP000051166">
    <property type="component" value="Unassembled WGS sequence"/>
</dbReference>
<keyword evidence="3 6" id="KW-0808">Transferase</keyword>
<evidence type="ECO:0000256" key="2">
    <source>
        <dbReference type="ARBA" id="ARBA00006706"/>
    </source>
</evidence>
<evidence type="ECO:0000256" key="5">
    <source>
        <dbReference type="ARBA" id="ARBA00022842"/>
    </source>
</evidence>
<dbReference type="AlphaFoldDB" id="A0A0R1VB99"/>
<dbReference type="GO" id="GO:0004659">
    <property type="term" value="F:prenyltransferase activity"/>
    <property type="evidence" value="ECO:0007669"/>
    <property type="project" value="InterPro"/>
</dbReference>
<sequence length="280" mass="30919">MLRPGLFFLFAGLGDTQHQDEAHLIKVAATLELLHKATLIHDDIIDDSPLRHGEITIQSKYGKDVAVYAGDLLFTVFFELLIETMNGSTLMQRNAAAMKKLLLGELGQMNTRYSRTQTITDYLKNINGKTAELFSLACLEGAHFGKAAPKVQQLAAQIGENIGIAFQIFDDILDYTSTAGTLKKPVLEDLAEGVYTSPLLFAYAEHPDSFEPLLQKEEKITTSEVKQVGQLVRKYGGTKSAVKLARTYTERASALIAELPVSPARTQIEKITSALLKRKF</sequence>
<keyword evidence="5" id="KW-0460">Magnesium</keyword>
<name>A0A0R1VB99_9LACO</name>
<evidence type="ECO:0000256" key="1">
    <source>
        <dbReference type="ARBA" id="ARBA00001946"/>
    </source>
</evidence>
<dbReference type="CDD" id="cd00685">
    <property type="entry name" value="Trans_IPPS_HT"/>
    <property type="match status" value="1"/>
</dbReference>